<feature type="region of interest" description="Disordered" evidence="3">
    <location>
        <begin position="190"/>
        <end position="222"/>
    </location>
</feature>
<feature type="coiled-coil region" evidence="2">
    <location>
        <begin position="84"/>
        <end position="111"/>
    </location>
</feature>
<dbReference type="GO" id="GO:0015074">
    <property type="term" value="P:DNA integration"/>
    <property type="evidence" value="ECO:0007669"/>
    <property type="project" value="InterPro"/>
</dbReference>
<keyword evidence="6" id="KW-1185">Reference proteome</keyword>
<keyword evidence="4" id="KW-0472">Membrane</keyword>
<dbReference type="InterPro" id="IPR052925">
    <property type="entry name" value="Phage_Integrase-like_Recomb"/>
</dbReference>
<dbReference type="InterPro" id="IPR013762">
    <property type="entry name" value="Integrase-like_cat_sf"/>
</dbReference>
<dbReference type="SUPFAM" id="SSF56349">
    <property type="entry name" value="DNA breaking-rejoining enzymes"/>
    <property type="match status" value="1"/>
</dbReference>
<feature type="compositionally biased region" description="Polar residues" evidence="3">
    <location>
        <begin position="21"/>
        <end position="30"/>
    </location>
</feature>
<dbReference type="GO" id="GO:0003677">
    <property type="term" value="F:DNA binding"/>
    <property type="evidence" value="ECO:0007669"/>
    <property type="project" value="InterPro"/>
</dbReference>
<accession>A0A8B6DTE5</accession>
<evidence type="ECO:0000313" key="6">
    <source>
        <dbReference type="Proteomes" id="UP000596742"/>
    </source>
</evidence>
<dbReference type="PANTHER" id="PTHR34605:SF5">
    <property type="entry name" value="INTEGRASE_RECOMBINASE XERD HOMOLOG"/>
    <property type="match status" value="1"/>
</dbReference>
<comment type="caution">
    <text evidence="5">The sequence shown here is derived from an EMBL/GenBank/DDBJ whole genome shotgun (WGS) entry which is preliminary data.</text>
</comment>
<keyword evidence="1" id="KW-0233">DNA recombination</keyword>
<evidence type="ECO:0000256" key="3">
    <source>
        <dbReference type="SAM" id="MobiDB-lite"/>
    </source>
</evidence>
<name>A0A8B6DTE5_MYTGA</name>
<keyword evidence="2" id="KW-0175">Coiled coil</keyword>
<keyword evidence="4" id="KW-1133">Transmembrane helix</keyword>
<dbReference type="AlphaFoldDB" id="A0A8B6DTE5"/>
<dbReference type="GO" id="GO:0006310">
    <property type="term" value="P:DNA recombination"/>
    <property type="evidence" value="ECO:0007669"/>
    <property type="project" value="UniProtKB-KW"/>
</dbReference>
<reference evidence="5" key="1">
    <citation type="submission" date="2018-11" db="EMBL/GenBank/DDBJ databases">
        <authorList>
            <person name="Alioto T."/>
            <person name="Alioto T."/>
        </authorList>
    </citation>
    <scope>NUCLEOTIDE SEQUENCE</scope>
</reference>
<organism evidence="5 6">
    <name type="scientific">Mytilus galloprovincialis</name>
    <name type="common">Mediterranean mussel</name>
    <dbReference type="NCBI Taxonomy" id="29158"/>
    <lineage>
        <taxon>Eukaryota</taxon>
        <taxon>Metazoa</taxon>
        <taxon>Spiralia</taxon>
        <taxon>Lophotrochozoa</taxon>
        <taxon>Mollusca</taxon>
        <taxon>Bivalvia</taxon>
        <taxon>Autobranchia</taxon>
        <taxon>Pteriomorphia</taxon>
        <taxon>Mytilida</taxon>
        <taxon>Mytiloidea</taxon>
        <taxon>Mytilidae</taxon>
        <taxon>Mytilinae</taxon>
        <taxon>Mytilus</taxon>
    </lineage>
</organism>
<dbReference type="PANTHER" id="PTHR34605">
    <property type="entry name" value="PHAGE_INTEGRASE DOMAIN-CONTAINING PROTEIN"/>
    <property type="match status" value="1"/>
</dbReference>
<keyword evidence="4" id="KW-0812">Transmembrane</keyword>
<evidence type="ECO:0000313" key="5">
    <source>
        <dbReference type="EMBL" id="VDI24270.1"/>
    </source>
</evidence>
<dbReference type="Proteomes" id="UP000596742">
    <property type="component" value="Unassembled WGS sequence"/>
</dbReference>
<dbReference type="EMBL" id="UYJE01004010">
    <property type="protein sequence ID" value="VDI24270.1"/>
    <property type="molecule type" value="Genomic_DNA"/>
</dbReference>
<protein>
    <recommendedName>
        <fullName evidence="7">Tyr recombinase domain-containing protein</fullName>
    </recommendedName>
</protein>
<feature type="compositionally biased region" description="Polar residues" evidence="3">
    <location>
        <begin position="1"/>
        <end position="10"/>
    </location>
</feature>
<dbReference type="Gene3D" id="1.10.443.10">
    <property type="entry name" value="Intergrase catalytic core"/>
    <property type="match status" value="1"/>
</dbReference>
<feature type="region of interest" description="Disordered" evidence="3">
    <location>
        <begin position="111"/>
        <end position="136"/>
    </location>
</feature>
<dbReference type="InterPro" id="IPR011010">
    <property type="entry name" value="DNA_brk_join_enz"/>
</dbReference>
<evidence type="ECO:0000256" key="1">
    <source>
        <dbReference type="ARBA" id="ARBA00023172"/>
    </source>
</evidence>
<feature type="region of interest" description="Disordered" evidence="3">
    <location>
        <begin position="1"/>
        <end position="30"/>
    </location>
</feature>
<feature type="transmembrane region" description="Helical" evidence="4">
    <location>
        <begin position="295"/>
        <end position="312"/>
    </location>
</feature>
<proteinExistence type="predicted"/>
<evidence type="ECO:0000256" key="2">
    <source>
        <dbReference type="SAM" id="Coils"/>
    </source>
</evidence>
<evidence type="ECO:0000256" key="4">
    <source>
        <dbReference type="SAM" id="Phobius"/>
    </source>
</evidence>
<feature type="compositionally biased region" description="Polar residues" evidence="3">
    <location>
        <begin position="190"/>
        <end position="202"/>
    </location>
</feature>
<dbReference type="OrthoDB" id="6081023at2759"/>
<feature type="compositionally biased region" description="Polar residues" evidence="3">
    <location>
        <begin position="117"/>
        <end position="128"/>
    </location>
</feature>
<evidence type="ECO:0008006" key="7">
    <source>
        <dbReference type="Google" id="ProtNLM"/>
    </source>
</evidence>
<gene>
    <name evidence="5" type="ORF">MGAL_10B092834</name>
</gene>
<sequence>MQRTPRSNAGNRYKDVLRSLTGGSDRTMNKQTLTFSSPLLATAEEAHVSPMLHDPSPPPISDQRVHVRRETPLSVKPSRHPKSTTSIQSEIEQLEAQCEHLNLELRKAKLEKRTVKPHQSSGRRTTGTPIEGGRTNPNLRLVANHIWHSVLLYDKEYRDLQAKEGFKWGDPQKDLRDFHLVPKNNSLTMRTLSAMNKSSPSENLKENPGSKQNSRKRGPFMPDGREICRKFNSGTSVVKHLHKANGLKDPITDNWHIKHLLLGVKRDIGDAQVGATAVTPNMLLMIKKELNLCRLYDLSVYVACLIGFFGLLRPGNFLFKDKHNPILRIEQIGSIDDGFIITFHKTKTIQFREKQLNVVIPQIPGHPLCPASALYRLLSLHQILGSNGQTPLLCESVIKSLSYVNFISFVNDILANVGCGDKLTGHSFRRGGATFAFQAGLSGECIQDIGMWKSNAYLRYIEQGLSSKSEALQKFGAALPF</sequence>